<gene>
    <name evidence="3" type="ORF">METZ01_LOCUS53506</name>
</gene>
<dbReference type="Pfam" id="PF07331">
    <property type="entry name" value="TctB"/>
    <property type="match status" value="1"/>
</dbReference>
<keyword evidence="1" id="KW-1133">Transmembrane helix</keyword>
<feature type="domain" description="DUF1468" evidence="2">
    <location>
        <begin position="8"/>
        <end position="144"/>
    </location>
</feature>
<dbReference type="EMBL" id="UINC01002823">
    <property type="protein sequence ID" value="SVA00652.1"/>
    <property type="molecule type" value="Genomic_DNA"/>
</dbReference>
<protein>
    <recommendedName>
        <fullName evidence="2">DUF1468 domain-containing protein</fullName>
    </recommendedName>
</protein>
<feature type="transmembrane region" description="Helical" evidence="1">
    <location>
        <begin position="79"/>
        <end position="112"/>
    </location>
</feature>
<dbReference type="AlphaFoldDB" id="A0A381S981"/>
<evidence type="ECO:0000313" key="3">
    <source>
        <dbReference type="EMBL" id="SVA00652.1"/>
    </source>
</evidence>
<keyword evidence="1" id="KW-0472">Membrane</keyword>
<feature type="transmembrane region" description="Helical" evidence="1">
    <location>
        <begin position="118"/>
        <end position="135"/>
    </location>
</feature>
<keyword evidence="1" id="KW-0812">Transmembrane</keyword>
<reference evidence="3" key="1">
    <citation type="submission" date="2018-05" db="EMBL/GenBank/DDBJ databases">
        <authorList>
            <person name="Lanie J.A."/>
            <person name="Ng W.-L."/>
            <person name="Kazmierczak K.M."/>
            <person name="Andrzejewski T.M."/>
            <person name="Davidsen T.M."/>
            <person name="Wayne K.J."/>
            <person name="Tettelin H."/>
            <person name="Glass J.I."/>
            <person name="Rusch D."/>
            <person name="Podicherti R."/>
            <person name="Tsui H.-C.T."/>
            <person name="Winkler M.E."/>
        </authorList>
    </citation>
    <scope>NUCLEOTIDE SEQUENCE</scope>
</reference>
<organism evidence="3">
    <name type="scientific">marine metagenome</name>
    <dbReference type="NCBI Taxonomy" id="408172"/>
    <lineage>
        <taxon>unclassified sequences</taxon>
        <taxon>metagenomes</taxon>
        <taxon>ecological metagenomes</taxon>
    </lineage>
</organism>
<feature type="transmembrane region" description="Helical" evidence="1">
    <location>
        <begin position="39"/>
        <end position="58"/>
    </location>
</feature>
<sequence length="153" mass="16879">MSFRNVTAAAVLLAVTAIYAYLTSQLPARTLPNTPDPSFFPWINTVLALVLSGALLYQGLFLKQNNYPLEEDTKSSSAYLALAIFLVFLIALPYLGFILAAVPFVAVFMWFYGEQRKKVLITGALVIPVFLYLLFRHGFGVMLPRGLLAGLIS</sequence>
<proteinExistence type="predicted"/>
<dbReference type="InterPro" id="IPR009936">
    <property type="entry name" value="DUF1468"/>
</dbReference>
<evidence type="ECO:0000256" key="1">
    <source>
        <dbReference type="SAM" id="Phobius"/>
    </source>
</evidence>
<accession>A0A381S981</accession>
<name>A0A381S981_9ZZZZ</name>
<evidence type="ECO:0000259" key="2">
    <source>
        <dbReference type="Pfam" id="PF07331"/>
    </source>
</evidence>